<feature type="compositionally biased region" description="Pro residues" evidence="1">
    <location>
        <begin position="52"/>
        <end position="64"/>
    </location>
</feature>
<keyword evidence="3" id="KW-1185">Reference proteome</keyword>
<organism evidence="2 3">
    <name type="scientific">Zopfia rhizophila CBS 207.26</name>
    <dbReference type="NCBI Taxonomy" id="1314779"/>
    <lineage>
        <taxon>Eukaryota</taxon>
        <taxon>Fungi</taxon>
        <taxon>Dikarya</taxon>
        <taxon>Ascomycota</taxon>
        <taxon>Pezizomycotina</taxon>
        <taxon>Dothideomycetes</taxon>
        <taxon>Dothideomycetes incertae sedis</taxon>
        <taxon>Zopfiaceae</taxon>
        <taxon>Zopfia</taxon>
    </lineage>
</organism>
<evidence type="ECO:0000313" key="2">
    <source>
        <dbReference type="EMBL" id="KAF2181821.1"/>
    </source>
</evidence>
<protein>
    <submittedName>
        <fullName evidence="2">Uncharacterized protein</fullName>
    </submittedName>
</protein>
<evidence type="ECO:0000256" key="1">
    <source>
        <dbReference type="SAM" id="MobiDB-lite"/>
    </source>
</evidence>
<proteinExistence type="predicted"/>
<feature type="region of interest" description="Disordered" evidence="1">
    <location>
        <begin position="34"/>
        <end position="65"/>
    </location>
</feature>
<sequence length="114" mass="12797">MSHTTSAISKDGAGLHQILPSVVLFVQRNPPEIMTTKPPSFPLNPRYIGAPPTRPPPQLSPTPCPSSIKPCPFHSGINLNHLIYFHLSKPHQFRNPRLRRHPNYDTSTHGSFFQ</sequence>
<name>A0A6A6DQM7_9PEZI</name>
<feature type="compositionally biased region" description="Polar residues" evidence="1">
    <location>
        <begin position="104"/>
        <end position="114"/>
    </location>
</feature>
<reference evidence="2" key="1">
    <citation type="journal article" date="2020" name="Stud. Mycol.">
        <title>101 Dothideomycetes genomes: a test case for predicting lifestyles and emergence of pathogens.</title>
        <authorList>
            <person name="Haridas S."/>
            <person name="Albert R."/>
            <person name="Binder M."/>
            <person name="Bloem J."/>
            <person name="Labutti K."/>
            <person name="Salamov A."/>
            <person name="Andreopoulos B."/>
            <person name="Baker S."/>
            <person name="Barry K."/>
            <person name="Bills G."/>
            <person name="Bluhm B."/>
            <person name="Cannon C."/>
            <person name="Castanera R."/>
            <person name="Culley D."/>
            <person name="Daum C."/>
            <person name="Ezra D."/>
            <person name="Gonzalez J."/>
            <person name="Henrissat B."/>
            <person name="Kuo A."/>
            <person name="Liang C."/>
            <person name="Lipzen A."/>
            <person name="Lutzoni F."/>
            <person name="Magnuson J."/>
            <person name="Mondo S."/>
            <person name="Nolan M."/>
            <person name="Ohm R."/>
            <person name="Pangilinan J."/>
            <person name="Park H.-J."/>
            <person name="Ramirez L."/>
            <person name="Alfaro M."/>
            <person name="Sun H."/>
            <person name="Tritt A."/>
            <person name="Yoshinaga Y."/>
            <person name="Zwiers L.-H."/>
            <person name="Turgeon B."/>
            <person name="Goodwin S."/>
            <person name="Spatafora J."/>
            <person name="Crous P."/>
            <person name="Grigoriev I."/>
        </authorList>
    </citation>
    <scope>NUCLEOTIDE SEQUENCE</scope>
    <source>
        <strain evidence="2">CBS 207.26</strain>
    </source>
</reference>
<feature type="region of interest" description="Disordered" evidence="1">
    <location>
        <begin position="94"/>
        <end position="114"/>
    </location>
</feature>
<dbReference type="Proteomes" id="UP000800200">
    <property type="component" value="Unassembled WGS sequence"/>
</dbReference>
<dbReference type="AlphaFoldDB" id="A0A6A6DQM7"/>
<evidence type="ECO:0000313" key="3">
    <source>
        <dbReference type="Proteomes" id="UP000800200"/>
    </source>
</evidence>
<gene>
    <name evidence="2" type="ORF">K469DRAFT_257705</name>
</gene>
<dbReference type="EMBL" id="ML994651">
    <property type="protein sequence ID" value="KAF2181821.1"/>
    <property type="molecule type" value="Genomic_DNA"/>
</dbReference>
<accession>A0A6A6DQM7</accession>